<dbReference type="PANTHER" id="PTHR20961:SF108">
    <property type="entry name" value="GLYCOSYLTRANSFERASE"/>
    <property type="match status" value="1"/>
</dbReference>
<comment type="caution">
    <text evidence="7">The sequence shown here is derived from an EMBL/GenBank/DDBJ whole genome shotgun (WGS) entry which is preliminary data.</text>
</comment>
<feature type="domain" description="Glycosyltransferase 61 catalytic" evidence="6">
    <location>
        <begin position="220"/>
        <end position="394"/>
    </location>
</feature>
<feature type="transmembrane region" description="Helical" evidence="5">
    <location>
        <begin position="21"/>
        <end position="41"/>
    </location>
</feature>
<evidence type="ECO:0000256" key="3">
    <source>
        <dbReference type="ARBA" id="ARBA00022679"/>
    </source>
</evidence>
<keyword evidence="5" id="KW-1133">Transmembrane helix</keyword>
<evidence type="ECO:0000256" key="5">
    <source>
        <dbReference type="SAM" id="Phobius"/>
    </source>
</evidence>
<evidence type="ECO:0000256" key="2">
    <source>
        <dbReference type="ARBA" id="ARBA00022676"/>
    </source>
</evidence>
<dbReference type="AlphaFoldDB" id="A0A8K0MP90"/>
<organism evidence="7 8">
    <name type="scientific">Rhamnella rubrinervis</name>
    <dbReference type="NCBI Taxonomy" id="2594499"/>
    <lineage>
        <taxon>Eukaryota</taxon>
        <taxon>Viridiplantae</taxon>
        <taxon>Streptophyta</taxon>
        <taxon>Embryophyta</taxon>
        <taxon>Tracheophyta</taxon>
        <taxon>Spermatophyta</taxon>
        <taxon>Magnoliopsida</taxon>
        <taxon>eudicotyledons</taxon>
        <taxon>Gunneridae</taxon>
        <taxon>Pentapetalae</taxon>
        <taxon>rosids</taxon>
        <taxon>fabids</taxon>
        <taxon>Rosales</taxon>
        <taxon>Rhamnaceae</taxon>
        <taxon>rhamnoid group</taxon>
        <taxon>Rhamneae</taxon>
        <taxon>Rhamnella</taxon>
    </lineage>
</organism>
<evidence type="ECO:0000313" key="7">
    <source>
        <dbReference type="EMBL" id="KAF3453412.1"/>
    </source>
</evidence>
<keyword evidence="5" id="KW-0472">Membrane</keyword>
<dbReference type="PANTHER" id="PTHR20961">
    <property type="entry name" value="GLYCOSYLTRANSFERASE"/>
    <property type="match status" value="1"/>
</dbReference>
<dbReference type="Proteomes" id="UP000796880">
    <property type="component" value="Unassembled WGS sequence"/>
</dbReference>
<accession>A0A8K0MP90</accession>
<dbReference type="GO" id="GO:0000139">
    <property type="term" value="C:Golgi membrane"/>
    <property type="evidence" value="ECO:0007669"/>
    <property type="project" value="UniProtKB-SubCell"/>
</dbReference>
<evidence type="ECO:0000256" key="1">
    <source>
        <dbReference type="ARBA" id="ARBA00004323"/>
    </source>
</evidence>
<evidence type="ECO:0000313" key="8">
    <source>
        <dbReference type="Proteomes" id="UP000796880"/>
    </source>
</evidence>
<dbReference type="EMBL" id="VOIH02000002">
    <property type="protein sequence ID" value="KAF3453412.1"/>
    <property type="molecule type" value="Genomic_DNA"/>
</dbReference>
<evidence type="ECO:0000259" key="6">
    <source>
        <dbReference type="Pfam" id="PF04577"/>
    </source>
</evidence>
<dbReference type="OrthoDB" id="1151446at2759"/>
<dbReference type="InterPro" id="IPR007657">
    <property type="entry name" value="Glycosyltransferase_61"/>
</dbReference>
<keyword evidence="4" id="KW-0325">Glycoprotein</keyword>
<dbReference type="GO" id="GO:0016763">
    <property type="term" value="F:pentosyltransferase activity"/>
    <property type="evidence" value="ECO:0007669"/>
    <property type="project" value="UniProtKB-ARBA"/>
</dbReference>
<protein>
    <recommendedName>
        <fullName evidence="6">Glycosyltransferase 61 catalytic domain-containing protein</fullName>
    </recommendedName>
</protein>
<keyword evidence="3" id="KW-0808">Transferase</keyword>
<gene>
    <name evidence="7" type="ORF">FNV43_RR03852</name>
</gene>
<evidence type="ECO:0000256" key="4">
    <source>
        <dbReference type="ARBA" id="ARBA00023180"/>
    </source>
</evidence>
<reference evidence="7" key="1">
    <citation type="submission" date="2020-03" db="EMBL/GenBank/DDBJ databases">
        <title>A high-quality chromosome-level genome assembly of a woody plant with both climbing and erect habits, Rhamnella rubrinervis.</title>
        <authorList>
            <person name="Lu Z."/>
            <person name="Yang Y."/>
            <person name="Zhu X."/>
            <person name="Sun Y."/>
        </authorList>
    </citation>
    <scope>NUCLEOTIDE SEQUENCE</scope>
    <source>
        <strain evidence="7">BYM</strain>
        <tissue evidence="7">Leaf</tissue>
    </source>
</reference>
<sequence>MILITNRNRMAKEYSKSLQVLRANSIIICLLTFVLLFAAFFRSFSNPLHTWKKLLHQSYWSTGNLHNTPHEVDSDSEVLKEPLNLLLRRLVRGQEDQIELESKGFLCHSDLHTEVCLANKQVVVDNNALTVYVLSSYTETPVVKRMIKPYPRKEDKNAMKNVTSLQILEGNIYNDDHHLIIPACKFNHSVPLLIFSSGGFRGNLFHEFNEIIIPLFLTSHHFQSHVQFLVSDFNTSWVRKYNKVLAHLSRYKVMNLAGNNNEEGAHCFPGAIIGLIYHDNLALNSEQIPTGYSMPDFRNFLRQAYNLKATDVPAAVKKPRLLLISRSGSRRFLNEGELKKVMKEVGFEVIVARPKTMTNLDKFSGLVNTCSVMVGVHGAGLTNEIFLPDGAVMIQVVPLGLDWPSTNYFGEPGIKMGLKYLEYKIKPEESSLLRAYGPDHPYITKNDPLTVYLMGFKAVKAVYIDQQNVIINVVSNAQSLRKLLVQIDEIWGRISSKACHSSIVDEGIEVEEPLKFLLRRLVRGEDRIQLDSTGFSCKSDLHSEVCLFNKPVVMDNNELTVYVPSGETQFEHMIQPYALKDDATAMKFVTPVKILYGNANLPTCNFNHSVPAVVFSTGGFTGNLFHEFNEVIIPLFITSHHTRSRLQFLITDYKPWWVRKYNRVLSYLSSHEVINPAGNGSIHCFPGAIIGLKYHDNLALNSSEIPGGYSMFDFKNFLRKAYDLKLTDVPKTKKPVLILISRHKSRSVLVGAHGAGLANAVFMPAGAVMVQVVPLGLEWASTNYFRGPATEMELQYMEYKIKSEESSLLSTYGPDDPVITNPESIFLKGYYAARDVYVDGQNLKINVTRFRGTLVEAIKLLRRSVPLN</sequence>
<proteinExistence type="predicted"/>
<comment type="subcellular location">
    <subcellularLocation>
        <location evidence="1">Golgi apparatus membrane</location>
        <topology evidence="1">Single-pass type II membrane protein</topology>
    </subcellularLocation>
</comment>
<keyword evidence="5" id="KW-0812">Transmembrane</keyword>
<name>A0A8K0MP90_9ROSA</name>
<dbReference type="Pfam" id="PF04577">
    <property type="entry name" value="Glyco_transf_61"/>
    <property type="match status" value="1"/>
</dbReference>
<dbReference type="InterPro" id="IPR049625">
    <property type="entry name" value="Glyco_transf_61_cat"/>
</dbReference>
<keyword evidence="8" id="KW-1185">Reference proteome</keyword>
<keyword evidence="2" id="KW-0328">Glycosyltransferase</keyword>